<dbReference type="Pfam" id="PF04020">
    <property type="entry name" value="Phage_holin_4_2"/>
    <property type="match status" value="1"/>
</dbReference>
<dbReference type="InterPro" id="IPR007165">
    <property type="entry name" value="Phage_holin_4_2"/>
</dbReference>
<comment type="caution">
    <text evidence="2">The sequence shown here is derived from an EMBL/GenBank/DDBJ whole genome shotgun (WGS) entry which is preliminary data.</text>
</comment>
<evidence type="ECO:0000313" key="3">
    <source>
        <dbReference type="Proteomes" id="UP000034881"/>
    </source>
</evidence>
<dbReference type="EMBL" id="LBYB01000002">
    <property type="protein sequence ID" value="KKR42383.1"/>
    <property type="molecule type" value="Genomic_DNA"/>
</dbReference>
<feature type="transmembrane region" description="Helical" evidence="1">
    <location>
        <begin position="59"/>
        <end position="80"/>
    </location>
</feature>
<dbReference type="Proteomes" id="UP000034881">
    <property type="component" value="Unassembled WGS sequence"/>
</dbReference>
<keyword evidence="1" id="KW-0472">Membrane</keyword>
<keyword evidence="1" id="KW-0812">Transmembrane</keyword>
<gene>
    <name evidence="2" type="ORF">UT77_C0002G0036</name>
</gene>
<sequence>MKTVLRYFLINLVSLFATTKIIPGLAYSGGVKSLFLGAVAFMLINLILVPLIKILFLPLNLLTLGIFAWLTNVIALYALTTIVSDFQLLPFSFSGANLSGIVIPPQELSPFLVAIVASFLIGMITHFLQWLSH</sequence>
<evidence type="ECO:0000256" key="1">
    <source>
        <dbReference type="SAM" id="Phobius"/>
    </source>
</evidence>
<reference evidence="2 3" key="1">
    <citation type="journal article" date="2015" name="Nature">
        <title>rRNA introns, odd ribosomes, and small enigmatic genomes across a large radiation of phyla.</title>
        <authorList>
            <person name="Brown C.T."/>
            <person name="Hug L.A."/>
            <person name="Thomas B.C."/>
            <person name="Sharon I."/>
            <person name="Castelle C.J."/>
            <person name="Singh A."/>
            <person name="Wilkins M.J."/>
            <person name="Williams K.H."/>
            <person name="Banfield J.F."/>
        </authorList>
    </citation>
    <scope>NUCLEOTIDE SEQUENCE [LARGE SCALE GENOMIC DNA]</scope>
</reference>
<feature type="transmembrane region" description="Helical" evidence="1">
    <location>
        <begin position="33"/>
        <end position="52"/>
    </location>
</feature>
<feature type="transmembrane region" description="Helical" evidence="1">
    <location>
        <begin position="111"/>
        <end position="131"/>
    </location>
</feature>
<organism evidence="2 3">
    <name type="scientific">Candidatus Daviesbacteria bacterium GW2011_GWC2_40_12</name>
    <dbReference type="NCBI Taxonomy" id="1618431"/>
    <lineage>
        <taxon>Bacteria</taxon>
        <taxon>Candidatus Daviesiibacteriota</taxon>
    </lineage>
</organism>
<feature type="transmembrane region" description="Helical" evidence="1">
    <location>
        <begin position="7"/>
        <end position="27"/>
    </location>
</feature>
<name>A0A0G0QQG0_9BACT</name>
<evidence type="ECO:0000313" key="2">
    <source>
        <dbReference type="EMBL" id="KKR42383.1"/>
    </source>
</evidence>
<keyword evidence="1" id="KW-1133">Transmembrane helix</keyword>
<protein>
    <recommendedName>
        <fullName evidence="4">Integral membrane protein</fullName>
    </recommendedName>
</protein>
<accession>A0A0G0QQG0</accession>
<evidence type="ECO:0008006" key="4">
    <source>
        <dbReference type="Google" id="ProtNLM"/>
    </source>
</evidence>
<proteinExistence type="predicted"/>
<dbReference type="AlphaFoldDB" id="A0A0G0QQG0"/>